<name>F0J9S8_AMBVA</name>
<proteinExistence type="evidence at transcript level"/>
<dbReference type="AlphaFoldDB" id="F0J9S8"/>
<sequence length="51" mass="5588">MAYAVAHASLCAFYARAGLARLIQDSYDYHLTVATNGLGEKVVLRPPSYSR</sequence>
<dbReference type="EMBL" id="BK007629">
    <property type="protein sequence ID" value="DAA34604.1"/>
    <property type="molecule type" value="mRNA"/>
</dbReference>
<reference evidence="1" key="1">
    <citation type="journal article" date="2011" name="BMC Genomics">
        <title>A further insight into the sialome of the tropical bont tick, Amblyomma variegatum.</title>
        <authorList>
            <person name="Ribeiro J.M."/>
            <person name="Anderson J.M."/>
            <person name="Manoukis N.C."/>
            <person name="Meng Z."/>
            <person name="Francishetti I.M."/>
        </authorList>
    </citation>
    <scope>NUCLEOTIDE SEQUENCE</scope>
    <source>
        <strain evidence="1">Amb_var-1122</strain>
        <tissue evidence="1">Salivary gland</tissue>
    </source>
</reference>
<evidence type="ECO:0000313" key="1">
    <source>
        <dbReference type="EMBL" id="DAA34604.1"/>
    </source>
</evidence>
<accession>F0J9S8</accession>
<protein>
    <submittedName>
        <fullName evidence="1">Hypothetical secreted peptide 1122</fullName>
    </submittedName>
</protein>
<organism evidence="1">
    <name type="scientific">Amblyomma variegatum</name>
    <name type="common">Tropical bont tick</name>
    <dbReference type="NCBI Taxonomy" id="34610"/>
    <lineage>
        <taxon>Eukaryota</taxon>
        <taxon>Metazoa</taxon>
        <taxon>Ecdysozoa</taxon>
        <taxon>Arthropoda</taxon>
        <taxon>Chelicerata</taxon>
        <taxon>Arachnida</taxon>
        <taxon>Acari</taxon>
        <taxon>Parasitiformes</taxon>
        <taxon>Ixodida</taxon>
        <taxon>Ixodoidea</taxon>
        <taxon>Ixodidae</taxon>
        <taxon>Amblyomminae</taxon>
        <taxon>Amblyomma</taxon>
    </lineage>
</organism>